<dbReference type="EMBL" id="KZ819333">
    <property type="protein sequence ID" value="PWN18927.1"/>
    <property type="molecule type" value="Genomic_DNA"/>
</dbReference>
<dbReference type="InterPro" id="IPR052414">
    <property type="entry name" value="U3_snoRNA-assoc_WDR"/>
</dbReference>
<dbReference type="RefSeq" id="XP_025346087.1">
    <property type="nucleotide sequence ID" value="XM_025493891.1"/>
</dbReference>
<keyword evidence="2" id="KW-0539">Nucleus</keyword>
<feature type="compositionally biased region" description="Acidic residues" evidence="4">
    <location>
        <begin position="822"/>
        <end position="898"/>
    </location>
</feature>
<proteinExistence type="inferred from homology"/>
<evidence type="ECO:0000256" key="4">
    <source>
        <dbReference type="SAM" id="MobiDB-lite"/>
    </source>
</evidence>
<evidence type="ECO:0000256" key="1">
    <source>
        <dbReference type="ARBA" id="ARBA00004123"/>
    </source>
</evidence>
<feature type="domain" description="Small-subunit processome Utp12" evidence="5">
    <location>
        <begin position="558"/>
        <end position="663"/>
    </location>
</feature>
<dbReference type="Gene3D" id="2.130.10.10">
    <property type="entry name" value="YVTN repeat-like/Quinoprotein amine dehydrogenase"/>
    <property type="match status" value="1"/>
</dbReference>
<dbReference type="Proteomes" id="UP000245942">
    <property type="component" value="Unassembled WGS sequence"/>
</dbReference>
<feature type="compositionally biased region" description="Basic and acidic residues" evidence="4">
    <location>
        <begin position="692"/>
        <end position="701"/>
    </location>
</feature>
<feature type="compositionally biased region" description="Polar residues" evidence="4">
    <location>
        <begin position="100"/>
        <end position="111"/>
    </location>
</feature>
<dbReference type="PANTHER" id="PTHR44267">
    <property type="entry name" value="WD REPEAT-CONTAINING PROTEIN 43"/>
    <property type="match status" value="1"/>
</dbReference>
<name>A0A316U0V1_9BASI</name>
<feature type="region of interest" description="Disordered" evidence="4">
    <location>
        <begin position="450"/>
        <end position="498"/>
    </location>
</feature>
<dbReference type="AlphaFoldDB" id="A0A316U0V1"/>
<feature type="compositionally biased region" description="Polar residues" evidence="4">
    <location>
        <begin position="452"/>
        <end position="462"/>
    </location>
</feature>
<reference evidence="6 7" key="1">
    <citation type="journal article" date="2018" name="Mol. Biol. Evol.">
        <title>Broad Genomic Sampling Reveals a Smut Pathogenic Ancestry of the Fungal Clade Ustilaginomycotina.</title>
        <authorList>
            <person name="Kijpornyongpan T."/>
            <person name="Mondo S.J."/>
            <person name="Barry K."/>
            <person name="Sandor L."/>
            <person name="Lee J."/>
            <person name="Lipzen A."/>
            <person name="Pangilinan J."/>
            <person name="LaButti K."/>
            <person name="Hainaut M."/>
            <person name="Henrissat B."/>
            <person name="Grigoriev I.V."/>
            <person name="Spatafora J.W."/>
            <person name="Aime M.C."/>
        </authorList>
    </citation>
    <scope>NUCLEOTIDE SEQUENCE [LARGE SCALE GENOMIC DNA]</scope>
    <source>
        <strain evidence="6 7">MCA 4718</strain>
    </source>
</reference>
<evidence type="ECO:0000259" key="5">
    <source>
        <dbReference type="Pfam" id="PF04003"/>
    </source>
</evidence>
<dbReference type="InterPro" id="IPR015943">
    <property type="entry name" value="WD40/YVTN_repeat-like_dom_sf"/>
</dbReference>
<evidence type="ECO:0000256" key="2">
    <source>
        <dbReference type="ARBA" id="ARBA00023242"/>
    </source>
</evidence>
<keyword evidence="7" id="KW-1185">Reference proteome</keyword>
<organism evidence="6 7">
    <name type="scientific">Pseudomicrostroma glucosiphilum</name>
    <dbReference type="NCBI Taxonomy" id="1684307"/>
    <lineage>
        <taxon>Eukaryota</taxon>
        <taxon>Fungi</taxon>
        <taxon>Dikarya</taxon>
        <taxon>Basidiomycota</taxon>
        <taxon>Ustilaginomycotina</taxon>
        <taxon>Exobasidiomycetes</taxon>
        <taxon>Microstromatales</taxon>
        <taxon>Microstromatales incertae sedis</taxon>
        <taxon>Pseudomicrostroma</taxon>
    </lineage>
</organism>
<feature type="compositionally biased region" description="Low complexity" evidence="4">
    <location>
        <begin position="7"/>
        <end position="29"/>
    </location>
</feature>
<evidence type="ECO:0000256" key="3">
    <source>
        <dbReference type="ARBA" id="ARBA00038335"/>
    </source>
</evidence>
<feature type="region of interest" description="Disordered" evidence="4">
    <location>
        <begin position="512"/>
        <end position="540"/>
    </location>
</feature>
<dbReference type="GeneID" id="37015625"/>
<dbReference type="GO" id="GO:0000462">
    <property type="term" value="P:maturation of SSU-rRNA from tricistronic rRNA transcript (SSU-rRNA, 5.8S rRNA, LSU-rRNA)"/>
    <property type="evidence" value="ECO:0007669"/>
    <property type="project" value="TreeGrafter"/>
</dbReference>
<evidence type="ECO:0000313" key="7">
    <source>
        <dbReference type="Proteomes" id="UP000245942"/>
    </source>
</evidence>
<dbReference type="PANTHER" id="PTHR44267:SF1">
    <property type="entry name" value="WD REPEAT-CONTAINING PROTEIN 43"/>
    <property type="match status" value="1"/>
</dbReference>
<dbReference type="InterPro" id="IPR001680">
    <property type="entry name" value="WD40_rpt"/>
</dbReference>
<dbReference type="OrthoDB" id="30195at2759"/>
<dbReference type="GO" id="GO:0032040">
    <property type="term" value="C:small-subunit processome"/>
    <property type="evidence" value="ECO:0007669"/>
    <property type="project" value="UniProtKB-ARBA"/>
</dbReference>
<comment type="similarity">
    <text evidence="3">Belongs to the UTP5 family.</text>
</comment>
<dbReference type="STRING" id="1684307.A0A316U0V1"/>
<comment type="subcellular location">
    <subcellularLocation>
        <location evidence="1">Nucleus</location>
    </subcellularLocation>
</comment>
<dbReference type="InterPro" id="IPR036322">
    <property type="entry name" value="WD40_repeat_dom_sf"/>
</dbReference>
<accession>A0A316U0V1</accession>
<dbReference type="InterPro" id="IPR007148">
    <property type="entry name" value="SSU_processome_Utp12"/>
</dbReference>
<feature type="region of interest" description="Disordered" evidence="4">
    <location>
        <begin position="1"/>
        <end position="29"/>
    </location>
</feature>
<feature type="region of interest" description="Disordered" evidence="4">
    <location>
        <begin position="680"/>
        <end position="898"/>
    </location>
</feature>
<dbReference type="SMART" id="SM00320">
    <property type="entry name" value="WD40"/>
    <property type="match status" value="2"/>
</dbReference>
<evidence type="ECO:0000313" key="6">
    <source>
        <dbReference type="EMBL" id="PWN18927.1"/>
    </source>
</evidence>
<sequence>MAKKTQSRSQAKAASKSRPASTSQPTSSSATLAPITAFSPFSPHFAILTQAIDRHRLTIYSTSSSGTSRLLVDYVLPSGSNDSTQSAQCSALCWAKLPSTASSSTNESPQAKRQKKGGRASINAAEEGVTTSSKPVLALGLQSGQIHLFDLSQGKVVRVLTDTAAGTSSAAASNAITSMSYASDASASKLYATAKDGIVRVWSLQAAAAALDSSASASTSGLQPTGRVTMQSQSSAPNTLVSVSPSTAHLLVANHTITRLDEATSATKSSYTSHASPMTHLTWIDDEHFVSAAKNDPVLYIWKSSRSKAPIGTIELEQGEDVIRVESRAGVVVVVGSEGFVGVYDTAALVAEDAAKGTKLVKATSTAASSSLVDVRLDEAGGRLDLARLVKGVKLDLASTQIKDPATSSLLSVLSIPKTSANANFLASGDDSTVTTGNSSLQRYSDAMATAGKQSGANSSSAPVGPDGMLIEGNSRLSEDQDDALNRESGGVDDERSLEDRLRGLRVIRKATRSKKAQGDASSSESDEDEDAAASRVGAPSTSLSLATSLSQALHSSDSSLISSLLTSANPDLIKGTVLRLSGPNAVLLLEACVTRLNASKRGPQKARGMVEWIKWTLRLHAGYLMSLPGLTSRLASLHSSLSARLNGHDRMLALQGRLELVLGQIELRADYDVVKAKVQGASARSGAGAPRIEKEGKVWKEDEDDSDEDEEDVEEVGEGMDVDEDEADEEEEDVDSDSDSEDDEDDSDVPIEAEDEEGDVEDVGLDSRVNGSSVSKAGMGPASSDDDEEEDSDIVRPPSRLARKVKAAEGKGKKSKAASSDESEGDDDDDDELMEGSEDEEEEDDEDEDDESDLLDDDDDEEDEDDDEDDEDGEGGLIDDEAEEASEDEEEESSEEE</sequence>
<feature type="compositionally biased region" description="Low complexity" evidence="4">
    <location>
        <begin position="681"/>
        <end position="690"/>
    </location>
</feature>
<protein>
    <submittedName>
        <fullName evidence="6">NUC189-domain-containing protein</fullName>
    </submittedName>
</protein>
<feature type="region of interest" description="Disordered" evidence="4">
    <location>
        <begin position="100"/>
        <end position="127"/>
    </location>
</feature>
<dbReference type="SUPFAM" id="SSF50978">
    <property type="entry name" value="WD40 repeat-like"/>
    <property type="match status" value="1"/>
</dbReference>
<feature type="compositionally biased region" description="Acidic residues" evidence="4">
    <location>
        <begin position="702"/>
        <end position="765"/>
    </location>
</feature>
<gene>
    <name evidence="6" type="ORF">BCV69DRAFT_294934</name>
</gene>
<dbReference type="Pfam" id="PF04003">
    <property type="entry name" value="Utp12"/>
    <property type="match status" value="1"/>
</dbReference>